<dbReference type="RefSeq" id="WP_221464002.1">
    <property type="nucleotide sequence ID" value="NZ_JACHJQ010000004.1"/>
</dbReference>
<dbReference type="Proteomes" id="UP000520767">
    <property type="component" value="Unassembled WGS sequence"/>
</dbReference>
<keyword evidence="6" id="KW-1185">Reference proteome</keyword>
<evidence type="ECO:0000313" key="5">
    <source>
        <dbReference type="EMBL" id="MBB4907673.1"/>
    </source>
</evidence>
<name>A0A7W7Q6E6_9PSEU</name>
<keyword evidence="3" id="KW-0862">Zinc</keyword>
<feature type="binding site" evidence="3">
    <location>
        <position position="15"/>
    </location>
    <ligand>
        <name>a divalent metal cation</name>
        <dbReference type="ChEBI" id="CHEBI:60240"/>
    </ligand>
</feature>
<feature type="binding site" evidence="3">
    <location>
        <position position="118"/>
    </location>
    <ligand>
        <name>substrate</name>
    </ligand>
</feature>
<dbReference type="PANTHER" id="PTHR10907">
    <property type="entry name" value="REGUCALCIN"/>
    <property type="match status" value="1"/>
</dbReference>
<organism evidence="5 6">
    <name type="scientific">Actinophytocola algeriensis</name>
    <dbReference type="NCBI Taxonomy" id="1768010"/>
    <lineage>
        <taxon>Bacteria</taxon>
        <taxon>Bacillati</taxon>
        <taxon>Actinomycetota</taxon>
        <taxon>Actinomycetes</taxon>
        <taxon>Pseudonocardiales</taxon>
        <taxon>Pseudonocardiaceae</taxon>
    </lineage>
</organism>
<dbReference type="Pfam" id="PF08450">
    <property type="entry name" value="SGL"/>
    <property type="match status" value="1"/>
</dbReference>
<dbReference type="GO" id="GO:0004341">
    <property type="term" value="F:gluconolactonase activity"/>
    <property type="evidence" value="ECO:0007669"/>
    <property type="project" value="TreeGrafter"/>
</dbReference>
<feature type="active site" description="Proton donor/acceptor" evidence="2">
    <location>
        <position position="193"/>
    </location>
</feature>
<evidence type="ECO:0000259" key="4">
    <source>
        <dbReference type="Pfam" id="PF08450"/>
    </source>
</evidence>
<dbReference type="EMBL" id="JACHJQ010000004">
    <property type="protein sequence ID" value="MBB4907673.1"/>
    <property type="molecule type" value="Genomic_DNA"/>
</dbReference>
<reference evidence="5 6" key="1">
    <citation type="submission" date="2020-08" db="EMBL/GenBank/DDBJ databases">
        <title>Genomic Encyclopedia of Type Strains, Phase III (KMG-III): the genomes of soil and plant-associated and newly described type strains.</title>
        <authorList>
            <person name="Whitman W."/>
        </authorList>
    </citation>
    <scope>NUCLEOTIDE SEQUENCE [LARGE SCALE GENOMIC DNA]</scope>
    <source>
        <strain evidence="5 6">CECT 8960</strain>
    </source>
</reference>
<dbReference type="InterPro" id="IPR011042">
    <property type="entry name" value="6-blade_b-propeller_TolB-like"/>
</dbReference>
<evidence type="ECO:0000256" key="3">
    <source>
        <dbReference type="PIRSR" id="PIRSR605511-2"/>
    </source>
</evidence>
<feature type="domain" description="SMP-30/Gluconolactonase/LRE-like region" evidence="4">
    <location>
        <begin position="13"/>
        <end position="252"/>
    </location>
</feature>
<evidence type="ECO:0000313" key="6">
    <source>
        <dbReference type="Proteomes" id="UP000520767"/>
    </source>
</evidence>
<feature type="binding site" evidence="3">
    <location>
        <position position="145"/>
    </location>
    <ligand>
        <name>a divalent metal cation</name>
        <dbReference type="ChEBI" id="CHEBI:60240"/>
    </ligand>
</feature>
<evidence type="ECO:0000256" key="2">
    <source>
        <dbReference type="PIRSR" id="PIRSR605511-1"/>
    </source>
</evidence>
<feature type="binding site" evidence="3">
    <location>
        <position position="100"/>
    </location>
    <ligand>
        <name>substrate</name>
    </ligand>
</feature>
<dbReference type="InterPro" id="IPR013658">
    <property type="entry name" value="SGL"/>
</dbReference>
<feature type="binding site" evidence="3">
    <location>
        <position position="193"/>
    </location>
    <ligand>
        <name>a divalent metal cation</name>
        <dbReference type="ChEBI" id="CHEBI:60240"/>
    </ligand>
</feature>
<comment type="similarity">
    <text evidence="1">Belongs to the SMP-30/CGR1 family.</text>
</comment>
<gene>
    <name evidence="5" type="ORF">FHR82_003915</name>
</gene>
<dbReference type="PRINTS" id="PR01790">
    <property type="entry name" value="SMP30FAMILY"/>
</dbReference>
<dbReference type="GO" id="GO:0005509">
    <property type="term" value="F:calcium ion binding"/>
    <property type="evidence" value="ECO:0007669"/>
    <property type="project" value="TreeGrafter"/>
</dbReference>
<dbReference type="Gene3D" id="2.120.10.30">
    <property type="entry name" value="TolB, C-terminal domain"/>
    <property type="match status" value="1"/>
</dbReference>
<comment type="caution">
    <text evidence="5">The sequence shown here is derived from an EMBL/GenBank/DDBJ whole genome shotgun (WGS) entry which is preliminary data.</text>
</comment>
<dbReference type="AlphaFoldDB" id="A0A7W7Q6E6"/>
<dbReference type="GO" id="GO:0019853">
    <property type="term" value="P:L-ascorbic acid biosynthetic process"/>
    <property type="evidence" value="ECO:0007669"/>
    <property type="project" value="TreeGrafter"/>
</dbReference>
<protein>
    <submittedName>
        <fullName evidence="5">Sugar lactone lactonase YvrE</fullName>
    </submittedName>
</protein>
<feature type="binding site" evidence="3">
    <location>
        <position position="98"/>
    </location>
    <ligand>
        <name>substrate</name>
    </ligand>
</feature>
<dbReference type="InterPro" id="IPR005511">
    <property type="entry name" value="SMP-30"/>
</dbReference>
<sequence>MIVDVVLAAEARLAEGPIWDPRSSCLRWVDIQRGQVHRFDPASGTDTYFEVGEDVGTVAVRAAGGLVIATTSGLYTCLDDGGRRTLLHAVDTDPPGGRFNDGKADPWGRFWAGTMLDEPRGAGALYRMDPDHSLHTMVTGVSCSNGLAWSPDGAVMYYIDTQTGGVDAFDHSVSSGELSGRRRIADIDRGHPDGMTIDADGCLWVALWDGWGLRRFAPDGRLLATVEVPAQRVTSCAFGGPTLSTLYITTARAGLRDFTDQPLAGSLFALEPGVPGMAPGEWAG</sequence>
<dbReference type="SUPFAM" id="SSF63829">
    <property type="entry name" value="Calcium-dependent phosphotriesterase"/>
    <property type="match status" value="1"/>
</dbReference>
<proteinExistence type="inferred from homology"/>
<dbReference type="PANTHER" id="PTHR10907:SF47">
    <property type="entry name" value="REGUCALCIN"/>
    <property type="match status" value="1"/>
</dbReference>
<accession>A0A7W7Q6E6</accession>
<keyword evidence="3" id="KW-0479">Metal-binding</keyword>
<comment type="cofactor">
    <cofactor evidence="3">
        <name>Zn(2+)</name>
        <dbReference type="ChEBI" id="CHEBI:29105"/>
    </cofactor>
    <text evidence="3">Binds 1 divalent metal cation per subunit.</text>
</comment>
<evidence type="ECO:0000256" key="1">
    <source>
        <dbReference type="ARBA" id="ARBA00008853"/>
    </source>
</evidence>